<keyword evidence="4" id="KW-1185">Reference proteome</keyword>
<dbReference type="EMBL" id="JAULSV010000005">
    <property type="protein sequence ID" value="KAK0644666.1"/>
    <property type="molecule type" value="Genomic_DNA"/>
</dbReference>
<protein>
    <submittedName>
        <fullName evidence="3">Uncharacterized protein</fullName>
    </submittedName>
</protein>
<name>A0AA39Y401_9PEZI</name>
<accession>A0AA39Y401</accession>
<dbReference type="GO" id="GO:0016020">
    <property type="term" value="C:membrane"/>
    <property type="evidence" value="ECO:0007669"/>
    <property type="project" value="TreeGrafter"/>
</dbReference>
<evidence type="ECO:0000256" key="1">
    <source>
        <dbReference type="ARBA" id="ARBA00006484"/>
    </source>
</evidence>
<dbReference type="Pfam" id="PF00106">
    <property type="entry name" value="adh_short"/>
    <property type="match status" value="1"/>
</dbReference>
<dbReference type="GO" id="GO:0016491">
    <property type="term" value="F:oxidoreductase activity"/>
    <property type="evidence" value="ECO:0007669"/>
    <property type="project" value="UniProtKB-KW"/>
</dbReference>
<evidence type="ECO:0000313" key="4">
    <source>
        <dbReference type="Proteomes" id="UP001174936"/>
    </source>
</evidence>
<reference evidence="3" key="1">
    <citation type="submission" date="2023-06" db="EMBL/GenBank/DDBJ databases">
        <title>Genome-scale phylogeny and comparative genomics of the fungal order Sordariales.</title>
        <authorList>
            <consortium name="Lawrence Berkeley National Laboratory"/>
            <person name="Hensen N."/>
            <person name="Bonometti L."/>
            <person name="Westerberg I."/>
            <person name="Brannstrom I.O."/>
            <person name="Guillou S."/>
            <person name="Cros-Aarteil S."/>
            <person name="Calhoun S."/>
            <person name="Haridas S."/>
            <person name="Kuo A."/>
            <person name="Mondo S."/>
            <person name="Pangilinan J."/>
            <person name="Riley R."/>
            <person name="Labutti K."/>
            <person name="Andreopoulos B."/>
            <person name="Lipzen A."/>
            <person name="Chen C."/>
            <person name="Yanf M."/>
            <person name="Daum C."/>
            <person name="Ng V."/>
            <person name="Clum A."/>
            <person name="Steindorff A."/>
            <person name="Ohm R."/>
            <person name="Martin F."/>
            <person name="Silar P."/>
            <person name="Natvig D."/>
            <person name="Lalanne C."/>
            <person name="Gautier V."/>
            <person name="Ament-Velasquez S.L."/>
            <person name="Kruys A."/>
            <person name="Hutchinson M.I."/>
            <person name="Powell A.J."/>
            <person name="Barry K."/>
            <person name="Miller A.N."/>
            <person name="Grigoriev I.V."/>
            <person name="Debuchy R."/>
            <person name="Gladieux P."/>
            <person name="Thoren M.H."/>
            <person name="Johannesson H."/>
        </authorList>
    </citation>
    <scope>NUCLEOTIDE SEQUENCE</scope>
    <source>
        <strain evidence="3">SMH2532-1</strain>
    </source>
</reference>
<comment type="similarity">
    <text evidence="1">Belongs to the short-chain dehydrogenases/reductases (SDR) family.</text>
</comment>
<dbReference type="InterPro" id="IPR002347">
    <property type="entry name" value="SDR_fam"/>
</dbReference>
<comment type="caution">
    <text evidence="3">The sequence shown here is derived from an EMBL/GenBank/DDBJ whole genome shotgun (WGS) entry which is preliminary data.</text>
</comment>
<gene>
    <name evidence="3" type="ORF">B0T16DRAFT_460696</name>
</gene>
<organism evidence="3 4">
    <name type="scientific">Cercophora newfieldiana</name>
    <dbReference type="NCBI Taxonomy" id="92897"/>
    <lineage>
        <taxon>Eukaryota</taxon>
        <taxon>Fungi</taxon>
        <taxon>Dikarya</taxon>
        <taxon>Ascomycota</taxon>
        <taxon>Pezizomycotina</taxon>
        <taxon>Sordariomycetes</taxon>
        <taxon>Sordariomycetidae</taxon>
        <taxon>Sordariales</taxon>
        <taxon>Lasiosphaeriaceae</taxon>
        <taxon>Cercophora</taxon>
    </lineage>
</organism>
<dbReference type="AlphaFoldDB" id="A0AA39Y401"/>
<dbReference type="PANTHER" id="PTHR44196:SF1">
    <property type="entry name" value="DEHYDROGENASE_REDUCTASE SDR FAMILY MEMBER 7B"/>
    <property type="match status" value="1"/>
</dbReference>
<evidence type="ECO:0000313" key="3">
    <source>
        <dbReference type="EMBL" id="KAK0644666.1"/>
    </source>
</evidence>
<dbReference type="PRINTS" id="PR00081">
    <property type="entry name" value="GDHRDH"/>
</dbReference>
<evidence type="ECO:0000256" key="2">
    <source>
        <dbReference type="ARBA" id="ARBA00023002"/>
    </source>
</evidence>
<proteinExistence type="inferred from homology"/>
<sequence>MYQAAQSQLGGQDATRPLRLEGQVAIVTGAGRGIGRAIALALGAEGASVACISRTETEIQAIANEINELNSQRLGEAQENPRAVAIVYDVTDIIGIPPLVASIESQLGGPITILINNAGIAFVNALETLASMIDLPVPQ</sequence>
<keyword evidence="2" id="KW-0560">Oxidoreductase</keyword>
<dbReference type="Proteomes" id="UP001174936">
    <property type="component" value="Unassembled WGS sequence"/>
</dbReference>
<dbReference type="PANTHER" id="PTHR44196">
    <property type="entry name" value="DEHYDROGENASE/REDUCTASE SDR FAMILY MEMBER 7B"/>
    <property type="match status" value="1"/>
</dbReference>
<dbReference type="InterPro" id="IPR036291">
    <property type="entry name" value="NAD(P)-bd_dom_sf"/>
</dbReference>
<dbReference type="Gene3D" id="3.40.50.720">
    <property type="entry name" value="NAD(P)-binding Rossmann-like Domain"/>
    <property type="match status" value="1"/>
</dbReference>
<dbReference type="SUPFAM" id="SSF51735">
    <property type="entry name" value="NAD(P)-binding Rossmann-fold domains"/>
    <property type="match status" value="1"/>
</dbReference>